<dbReference type="NCBIfam" id="NF002270">
    <property type="entry name" value="PRK01202.1"/>
    <property type="match status" value="1"/>
</dbReference>
<dbReference type="AlphaFoldDB" id="A0A644XBI0"/>
<sequence length="125" mass="13237">MNLPNDRKYTTSHEWLMDMGGGIYRVGLSDFAQHALGDIVFIDLPTVGDKLTKDVSLGDVESVKAVSEVVSPVSGTVSAVNDALSGAPETINAAPYETWLVEVTDATAFSDLLDAAAYQAVCEQA</sequence>
<dbReference type="GO" id="GO:0005960">
    <property type="term" value="C:glycine cleavage complex"/>
    <property type="evidence" value="ECO:0007669"/>
    <property type="project" value="InterPro"/>
</dbReference>
<dbReference type="PROSITE" id="PS50968">
    <property type="entry name" value="BIOTINYL_LIPOYL"/>
    <property type="match status" value="1"/>
</dbReference>
<dbReference type="NCBIfam" id="TIGR00527">
    <property type="entry name" value="gcvH"/>
    <property type="match status" value="1"/>
</dbReference>
<dbReference type="CDD" id="cd06848">
    <property type="entry name" value="GCS_H"/>
    <property type="match status" value="1"/>
</dbReference>
<dbReference type="InterPro" id="IPR000089">
    <property type="entry name" value="Biotin_lipoyl"/>
</dbReference>
<organism evidence="4">
    <name type="scientific">bioreactor metagenome</name>
    <dbReference type="NCBI Taxonomy" id="1076179"/>
    <lineage>
        <taxon>unclassified sequences</taxon>
        <taxon>metagenomes</taxon>
        <taxon>ecological metagenomes</taxon>
    </lineage>
</organism>
<dbReference type="SUPFAM" id="SSF51230">
    <property type="entry name" value="Single hybrid motif"/>
    <property type="match status" value="1"/>
</dbReference>
<dbReference type="GO" id="GO:0009249">
    <property type="term" value="P:protein lipoylation"/>
    <property type="evidence" value="ECO:0007669"/>
    <property type="project" value="TreeGrafter"/>
</dbReference>
<dbReference type="GO" id="GO:0005829">
    <property type="term" value="C:cytosol"/>
    <property type="evidence" value="ECO:0007669"/>
    <property type="project" value="TreeGrafter"/>
</dbReference>
<dbReference type="PANTHER" id="PTHR11715:SF3">
    <property type="entry name" value="GLYCINE CLEAVAGE SYSTEM H PROTEIN-RELATED"/>
    <property type="match status" value="1"/>
</dbReference>
<keyword evidence="2" id="KW-0450">Lipoyl</keyword>
<evidence type="ECO:0000256" key="1">
    <source>
        <dbReference type="ARBA" id="ARBA00009249"/>
    </source>
</evidence>
<reference evidence="4" key="1">
    <citation type="submission" date="2019-08" db="EMBL/GenBank/DDBJ databases">
        <authorList>
            <person name="Kucharzyk K."/>
            <person name="Murdoch R.W."/>
            <person name="Higgins S."/>
            <person name="Loffler F."/>
        </authorList>
    </citation>
    <scope>NUCLEOTIDE SEQUENCE</scope>
</reference>
<evidence type="ECO:0000256" key="2">
    <source>
        <dbReference type="ARBA" id="ARBA00022823"/>
    </source>
</evidence>
<dbReference type="GO" id="GO:0019464">
    <property type="term" value="P:glycine decarboxylation via glycine cleavage system"/>
    <property type="evidence" value="ECO:0007669"/>
    <property type="project" value="InterPro"/>
</dbReference>
<dbReference type="InterPro" id="IPR002930">
    <property type="entry name" value="GCV_H"/>
</dbReference>
<dbReference type="InterPro" id="IPR033753">
    <property type="entry name" value="GCV_H/Fam206"/>
</dbReference>
<dbReference type="PANTHER" id="PTHR11715">
    <property type="entry name" value="GLYCINE CLEAVAGE SYSTEM H PROTEIN"/>
    <property type="match status" value="1"/>
</dbReference>
<dbReference type="InterPro" id="IPR017453">
    <property type="entry name" value="GCV_H_sub"/>
</dbReference>
<dbReference type="HAMAP" id="MF_00272">
    <property type="entry name" value="GcvH"/>
    <property type="match status" value="1"/>
</dbReference>
<proteinExistence type="inferred from homology"/>
<comment type="caution">
    <text evidence="4">The sequence shown here is derived from an EMBL/GenBank/DDBJ whole genome shotgun (WGS) entry which is preliminary data.</text>
</comment>
<dbReference type="Gene3D" id="2.40.50.100">
    <property type="match status" value="1"/>
</dbReference>
<gene>
    <name evidence="4" type="primary">gcvH_21</name>
    <name evidence="4" type="ORF">SDC9_57879</name>
</gene>
<dbReference type="EMBL" id="VSSQ01001842">
    <property type="protein sequence ID" value="MPM11533.1"/>
    <property type="molecule type" value="Genomic_DNA"/>
</dbReference>
<name>A0A644XBI0_9ZZZZ</name>
<dbReference type="InterPro" id="IPR011053">
    <property type="entry name" value="Single_hybrid_motif"/>
</dbReference>
<evidence type="ECO:0000313" key="4">
    <source>
        <dbReference type="EMBL" id="MPM11533.1"/>
    </source>
</evidence>
<comment type="similarity">
    <text evidence="1">Belongs to the GcvH family.</text>
</comment>
<feature type="domain" description="Lipoyl-binding" evidence="3">
    <location>
        <begin position="23"/>
        <end position="104"/>
    </location>
</feature>
<protein>
    <submittedName>
        <fullName evidence="4">Glycine cleavage system H protein</fullName>
    </submittedName>
</protein>
<accession>A0A644XBI0</accession>
<dbReference type="Pfam" id="PF01597">
    <property type="entry name" value="GCV_H"/>
    <property type="match status" value="1"/>
</dbReference>
<evidence type="ECO:0000259" key="3">
    <source>
        <dbReference type="PROSITE" id="PS50968"/>
    </source>
</evidence>